<dbReference type="AlphaFoldDB" id="A0A2A6CSQ2"/>
<organism evidence="1 2">
    <name type="scientific">Pristionchus pacificus</name>
    <name type="common">Parasitic nematode worm</name>
    <dbReference type="NCBI Taxonomy" id="54126"/>
    <lineage>
        <taxon>Eukaryota</taxon>
        <taxon>Metazoa</taxon>
        <taxon>Ecdysozoa</taxon>
        <taxon>Nematoda</taxon>
        <taxon>Chromadorea</taxon>
        <taxon>Rhabditida</taxon>
        <taxon>Rhabditina</taxon>
        <taxon>Diplogasteromorpha</taxon>
        <taxon>Diplogasteroidea</taxon>
        <taxon>Neodiplogasteridae</taxon>
        <taxon>Pristionchus</taxon>
    </lineage>
</organism>
<reference evidence="2" key="1">
    <citation type="journal article" date="2008" name="Nat. Genet.">
        <title>The Pristionchus pacificus genome provides a unique perspective on nematode lifestyle and parasitism.</title>
        <authorList>
            <person name="Dieterich C."/>
            <person name="Clifton S.W."/>
            <person name="Schuster L.N."/>
            <person name="Chinwalla A."/>
            <person name="Delehaunty K."/>
            <person name="Dinkelacker I."/>
            <person name="Fulton L."/>
            <person name="Fulton R."/>
            <person name="Godfrey J."/>
            <person name="Minx P."/>
            <person name="Mitreva M."/>
            <person name="Roeseler W."/>
            <person name="Tian H."/>
            <person name="Witte H."/>
            <person name="Yang S.P."/>
            <person name="Wilson R.K."/>
            <person name="Sommer R.J."/>
        </authorList>
    </citation>
    <scope>NUCLEOTIDE SEQUENCE [LARGE SCALE GENOMIC DNA]</scope>
    <source>
        <strain evidence="2">PS312</strain>
    </source>
</reference>
<reference evidence="1" key="2">
    <citation type="submission" date="2022-06" db="UniProtKB">
        <authorList>
            <consortium name="EnsemblMetazoa"/>
        </authorList>
    </citation>
    <scope>IDENTIFICATION</scope>
    <source>
        <strain evidence="1">PS312</strain>
    </source>
</reference>
<protein>
    <submittedName>
        <fullName evidence="1">Uncharacterized protein</fullName>
    </submittedName>
</protein>
<accession>A0A2A6CSQ2</accession>
<dbReference type="Proteomes" id="UP000005239">
    <property type="component" value="Unassembled WGS sequence"/>
</dbReference>
<gene>
    <name evidence="1" type="primary">WBGene00276230</name>
</gene>
<name>A0A2A6CSQ2_PRIPA</name>
<sequence>FYSELYSLSMAADMGIEKRRKMKISLKVFYGWSRNVKLVILIRTIRSVYHVEYITARLYIPSTISIFDETFFWEDKPMPMDQWRAHRTQTFMVVYSPHTK</sequence>
<evidence type="ECO:0000313" key="2">
    <source>
        <dbReference type="Proteomes" id="UP000005239"/>
    </source>
</evidence>
<proteinExistence type="predicted"/>
<evidence type="ECO:0000313" key="1">
    <source>
        <dbReference type="EnsemblMetazoa" id="PPA37861.1"/>
    </source>
</evidence>
<accession>A0A8R1YW43</accession>
<dbReference type="EnsemblMetazoa" id="PPA37861.1">
    <property type="protein sequence ID" value="PPA37861.1"/>
    <property type="gene ID" value="WBGene00276230"/>
</dbReference>
<keyword evidence="2" id="KW-1185">Reference proteome</keyword>